<comment type="catalytic activity">
    <reaction evidence="1">
        <text>trans-3-hydroxy-L-proline = 1-pyrroline-2-carboxylate + H2O</text>
        <dbReference type="Rhea" id="RHEA:10320"/>
        <dbReference type="ChEBI" id="CHEBI:15377"/>
        <dbReference type="ChEBI" id="CHEBI:39785"/>
        <dbReference type="ChEBI" id="CHEBI:57938"/>
        <dbReference type="EC" id="4.2.1.77"/>
    </reaction>
</comment>
<dbReference type="PANTHER" id="PTHR33442">
    <property type="entry name" value="TRANS-3-HYDROXY-L-PROLINE DEHYDRATASE"/>
    <property type="match status" value="1"/>
</dbReference>
<dbReference type="RefSeq" id="XP_018029852.1">
    <property type="nucleotide sequence ID" value="XM_018175898.1"/>
</dbReference>
<dbReference type="AlphaFoldDB" id="A0A177BYI7"/>
<dbReference type="SFLD" id="SFLDS00028">
    <property type="entry name" value="Proline_Racemase"/>
    <property type="match status" value="1"/>
</dbReference>
<dbReference type="Gene3D" id="3.10.310.10">
    <property type="entry name" value="Diaminopimelate Epimerase, Chain A, domain 1"/>
    <property type="match status" value="2"/>
</dbReference>
<organism evidence="4 5">
    <name type="scientific">Paraphaeosphaeria sporulosa</name>
    <dbReference type="NCBI Taxonomy" id="1460663"/>
    <lineage>
        <taxon>Eukaryota</taxon>
        <taxon>Fungi</taxon>
        <taxon>Dikarya</taxon>
        <taxon>Ascomycota</taxon>
        <taxon>Pezizomycotina</taxon>
        <taxon>Dothideomycetes</taxon>
        <taxon>Pleosporomycetidae</taxon>
        <taxon>Pleosporales</taxon>
        <taxon>Massarineae</taxon>
        <taxon>Didymosphaeriaceae</taxon>
        <taxon>Paraphaeosphaeria</taxon>
    </lineage>
</organism>
<protein>
    <recommendedName>
        <fullName evidence="3">trans-L-3-hydroxyproline dehydratase</fullName>
        <ecNumber evidence="3">4.2.1.77</ecNumber>
    </recommendedName>
</protein>
<evidence type="ECO:0000313" key="5">
    <source>
        <dbReference type="Proteomes" id="UP000077069"/>
    </source>
</evidence>
<comment type="similarity">
    <text evidence="2">Belongs to the proline racemase family.</text>
</comment>
<gene>
    <name evidence="4" type="ORF">CC84DRAFT_1131443</name>
</gene>
<dbReference type="SUPFAM" id="SSF54506">
    <property type="entry name" value="Diaminopimelate epimerase-like"/>
    <property type="match status" value="1"/>
</dbReference>
<accession>A0A177BYI7</accession>
<dbReference type="EMBL" id="KV441562">
    <property type="protein sequence ID" value="OAF99486.1"/>
    <property type="molecule type" value="Genomic_DNA"/>
</dbReference>
<name>A0A177BYI7_9PLEO</name>
<keyword evidence="5" id="KW-1185">Reference proteome</keyword>
<sequence length="392" mass="42563">MDAVNTAHVGDTPITCVNMHTTGEPTRIIISGYPDLSGTLLEQRVEARAKHDHIRKRLMLEPAGHADMYGAILIKETELTKSGEAHVGVLFLTNEGYSTMCGHATIALGRLLVDTQDLSVFPRRKDVQHDPHTKTAVVNLHAPCGLVRITVPTTEDGTQSDPTRPVTFVNVPSFATGKDIRVDVPDADVWPELGQRGHVKVSFCYGGAFTCLVSVEELGFDNLRQPLDHSALTFATRNLKSIVNREHQYQKYITHPEHNDLSSVYTLIVVDKSLGKPIGNSKGAETGLCYFADQQIDRSPTGSATAARVAFAFATGDLALGESWTYHSLVSNASNGQGGFVGTVLETIPELYDEETMLAQPVCVRVSGQAFYVGSSTYVSETEDPFGRGGFL</sequence>
<dbReference type="GO" id="GO:0050346">
    <property type="term" value="F:trans-L-3-hydroxyproline dehydratase activity"/>
    <property type="evidence" value="ECO:0007669"/>
    <property type="project" value="UniProtKB-EC"/>
</dbReference>
<dbReference type="EC" id="4.2.1.77" evidence="3"/>
<evidence type="ECO:0000313" key="4">
    <source>
        <dbReference type="EMBL" id="OAF99486.1"/>
    </source>
</evidence>
<feature type="non-terminal residue" evidence="4">
    <location>
        <position position="392"/>
    </location>
</feature>
<dbReference type="FunFam" id="3.10.310.10:FF:000003">
    <property type="entry name" value="Proline racemase"/>
    <property type="match status" value="1"/>
</dbReference>
<dbReference type="OrthoDB" id="6409228at2759"/>
<evidence type="ECO:0000256" key="3">
    <source>
        <dbReference type="ARBA" id="ARBA00013105"/>
    </source>
</evidence>
<dbReference type="GeneID" id="28759384"/>
<dbReference type="InterPro" id="IPR008794">
    <property type="entry name" value="Pro_racemase_fam"/>
</dbReference>
<evidence type="ECO:0000256" key="1">
    <source>
        <dbReference type="ARBA" id="ARBA00001148"/>
    </source>
</evidence>
<dbReference type="InParanoid" id="A0A177BYI7"/>
<dbReference type="STRING" id="1460663.A0A177BYI7"/>
<dbReference type="PANTHER" id="PTHR33442:SF1">
    <property type="entry name" value="TRANS-3-HYDROXY-L-PROLINE DEHYDRATASE"/>
    <property type="match status" value="1"/>
</dbReference>
<dbReference type="Pfam" id="PF05544">
    <property type="entry name" value="Pro_racemase"/>
    <property type="match status" value="1"/>
</dbReference>
<evidence type="ECO:0000256" key="2">
    <source>
        <dbReference type="ARBA" id="ARBA00007529"/>
    </source>
</evidence>
<dbReference type="Proteomes" id="UP000077069">
    <property type="component" value="Unassembled WGS sequence"/>
</dbReference>
<proteinExistence type="inferred from homology"/>
<reference evidence="4 5" key="1">
    <citation type="submission" date="2016-05" db="EMBL/GenBank/DDBJ databases">
        <title>Comparative analysis of secretome profiles of manganese(II)-oxidizing ascomycete fungi.</title>
        <authorList>
            <consortium name="DOE Joint Genome Institute"/>
            <person name="Zeiner C.A."/>
            <person name="Purvine S.O."/>
            <person name="Zink E.M."/>
            <person name="Wu S."/>
            <person name="Pasa-Tolic L."/>
            <person name="Chaput D.L."/>
            <person name="Haridas S."/>
            <person name="Grigoriev I.V."/>
            <person name="Santelli C.M."/>
            <person name="Hansel C.M."/>
        </authorList>
    </citation>
    <scope>NUCLEOTIDE SEQUENCE [LARGE SCALE GENOMIC DNA]</scope>
    <source>
        <strain evidence="4 5">AP3s5-JAC2a</strain>
    </source>
</reference>